<feature type="transmembrane region" description="Helical" evidence="2">
    <location>
        <begin position="76"/>
        <end position="101"/>
    </location>
</feature>
<evidence type="ECO:0000313" key="4">
    <source>
        <dbReference type="Proteomes" id="UP001295684"/>
    </source>
</evidence>
<gene>
    <name evidence="3" type="ORF">ECRASSUSDP1_LOCUS19987</name>
</gene>
<dbReference type="EMBL" id="CAMPGE010020335">
    <property type="protein sequence ID" value="CAI2378590.1"/>
    <property type="molecule type" value="Genomic_DNA"/>
</dbReference>
<evidence type="ECO:0000256" key="2">
    <source>
        <dbReference type="SAM" id="Phobius"/>
    </source>
</evidence>
<proteinExistence type="predicted"/>
<keyword evidence="2" id="KW-0472">Membrane</keyword>
<keyword evidence="2" id="KW-0812">Transmembrane</keyword>
<protein>
    <submittedName>
        <fullName evidence="3">Uncharacterized protein</fullName>
    </submittedName>
</protein>
<dbReference type="Proteomes" id="UP001295684">
    <property type="component" value="Unassembled WGS sequence"/>
</dbReference>
<comment type="caution">
    <text evidence="3">The sequence shown here is derived from an EMBL/GenBank/DDBJ whole genome shotgun (WGS) entry which is preliminary data.</text>
</comment>
<accession>A0AAD2D3A6</accession>
<reference evidence="3" key="1">
    <citation type="submission" date="2023-07" db="EMBL/GenBank/DDBJ databases">
        <authorList>
            <consortium name="AG Swart"/>
            <person name="Singh M."/>
            <person name="Singh A."/>
            <person name="Seah K."/>
            <person name="Emmerich C."/>
        </authorList>
    </citation>
    <scope>NUCLEOTIDE SEQUENCE</scope>
    <source>
        <strain evidence="3">DP1</strain>
    </source>
</reference>
<dbReference type="AlphaFoldDB" id="A0AAD2D3A6"/>
<keyword evidence="4" id="KW-1185">Reference proteome</keyword>
<evidence type="ECO:0000313" key="3">
    <source>
        <dbReference type="EMBL" id="CAI2378590.1"/>
    </source>
</evidence>
<feature type="region of interest" description="Disordered" evidence="1">
    <location>
        <begin position="13"/>
        <end position="49"/>
    </location>
</feature>
<evidence type="ECO:0000256" key="1">
    <source>
        <dbReference type="SAM" id="MobiDB-lite"/>
    </source>
</evidence>
<sequence length="242" mass="28189">MRIGRAAAISNAVRHNREDRKRRERIKFTAPKPDAENKQESQDDNNTSQDDYMIDIEDINLQEGSDRKIVFRKYPFAMWIIGTFILILAIYCLYHITLGFLGTVVDGYKDASWWQVLVILALFGLSGVFFFAAKIETVTFDKTKDEFSRKKLNTFCIKKGKEYKLSDISDIRIEKRGHDNVHTNTIHFKIIIDFKNNESVNLLESRKEDKVIRQVLFIKRFLGMIDTQFGNNAHIDNAMDIL</sequence>
<name>A0AAD2D3A6_EUPCR</name>
<keyword evidence="2" id="KW-1133">Transmembrane helix</keyword>
<feature type="transmembrane region" description="Helical" evidence="2">
    <location>
        <begin position="113"/>
        <end position="133"/>
    </location>
</feature>
<organism evidence="3 4">
    <name type="scientific">Euplotes crassus</name>
    <dbReference type="NCBI Taxonomy" id="5936"/>
    <lineage>
        <taxon>Eukaryota</taxon>
        <taxon>Sar</taxon>
        <taxon>Alveolata</taxon>
        <taxon>Ciliophora</taxon>
        <taxon>Intramacronucleata</taxon>
        <taxon>Spirotrichea</taxon>
        <taxon>Hypotrichia</taxon>
        <taxon>Euplotida</taxon>
        <taxon>Euplotidae</taxon>
        <taxon>Moneuplotes</taxon>
    </lineage>
</organism>